<dbReference type="PANTHER" id="PTHR19328">
    <property type="entry name" value="HEDGEHOG-INTERACTING PROTEIN"/>
    <property type="match status" value="1"/>
</dbReference>
<feature type="region of interest" description="Disordered" evidence="1">
    <location>
        <begin position="1"/>
        <end position="78"/>
    </location>
</feature>
<reference evidence="4" key="1">
    <citation type="journal article" date="2019" name="Int. J. Syst. Evol. Microbiol.">
        <title>The Global Catalogue of Microorganisms (GCM) 10K type strain sequencing project: providing services to taxonomists for standard genome sequencing and annotation.</title>
        <authorList>
            <consortium name="The Broad Institute Genomics Platform"/>
            <consortium name="The Broad Institute Genome Sequencing Center for Infectious Disease"/>
            <person name="Wu L."/>
            <person name="Ma J."/>
        </authorList>
    </citation>
    <scope>NUCLEOTIDE SEQUENCE [LARGE SCALE GENOMIC DNA]</scope>
    <source>
        <strain evidence="4">CECT 7649</strain>
    </source>
</reference>
<dbReference type="InterPro" id="IPR011042">
    <property type="entry name" value="6-blade_b-propeller_TolB-like"/>
</dbReference>
<keyword evidence="4" id="KW-1185">Reference proteome</keyword>
<gene>
    <name evidence="3" type="ORF">ACFQSB_25100</name>
</gene>
<comment type="caution">
    <text evidence="3">The sequence shown here is derived from an EMBL/GenBank/DDBJ whole genome shotgun (WGS) entry which is preliminary data.</text>
</comment>
<dbReference type="InterPro" id="IPR011041">
    <property type="entry name" value="Quinoprot_gluc/sorb_DH_b-prop"/>
</dbReference>
<dbReference type="Gene3D" id="2.120.10.30">
    <property type="entry name" value="TolB, C-terminal domain"/>
    <property type="match status" value="1"/>
</dbReference>
<sequence length="467" mass="47880">MPDGSPHAGTARDHRHPTPPIPPPVASPTPPIPPPVASPTPPVRPPVSSPTPPASAVARTPPADGPLPPAGPRTAPRAPVLSRAHAVRRVLAAATAAVLLAGCAPGKAERADGDGSSVPPTGAAPAAPSSGAAPPSGATESPAKVATPGTPHTLVGGLAVPWAIAFLPGGDALVTERGSPRLLRVSPSGEVSEAGVIEGVSPSGEGGSLGVAVSPRFAQDHYVFVYYTAATENRIVRYRYQNRLSDPVTILSGIPKGAIHNGGRLAFGPDGYLYATTGETGERPLAQALGTLGGKILRMTVDGKPAPGNPFENVIWSYGHRNVQGVAWDPDERMYASEFGQNTYDEVNLIKKGGNYGWPGVEGFGGGDGYTDPLLTWSPAEASPSGMAYAKGSLWIAALRGTRLWQVPVIGIGRVGTPIAHYTGKYGRLRAVAATPDGSSLYVSTSNKDGHAPSTGGEDRILVIPLR</sequence>
<evidence type="ECO:0000256" key="1">
    <source>
        <dbReference type="SAM" id="MobiDB-lite"/>
    </source>
</evidence>
<dbReference type="SUPFAM" id="SSF50952">
    <property type="entry name" value="Soluble quinoprotein glucose dehydrogenase"/>
    <property type="match status" value="1"/>
</dbReference>
<dbReference type="InterPro" id="IPR012938">
    <property type="entry name" value="Glc/Sorbosone_DH"/>
</dbReference>
<feature type="domain" description="Glucose/Sorbosone dehydrogenase" evidence="2">
    <location>
        <begin position="159"/>
        <end position="451"/>
    </location>
</feature>
<evidence type="ECO:0000259" key="2">
    <source>
        <dbReference type="Pfam" id="PF07995"/>
    </source>
</evidence>
<feature type="compositionally biased region" description="Low complexity" evidence="1">
    <location>
        <begin position="115"/>
        <end position="143"/>
    </location>
</feature>
<proteinExistence type="predicted"/>
<evidence type="ECO:0000313" key="4">
    <source>
        <dbReference type="Proteomes" id="UP001596496"/>
    </source>
</evidence>
<evidence type="ECO:0000313" key="3">
    <source>
        <dbReference type="EMBL" id="MFC7385510.1"/>
    </source>
</evidence>
<feature type="compositionally biased region" description="Pro residues" evidence="1">
    <location>
        <begin position="18"/>
        <end position="53"/>
    </location>
</feature>
<name>A0ABW2PB96_9ACTN</name>
<dbReference type="Pfam" id="PF07995">
    <property type="entry name" value="GSDH"/>
    <property type="match status" value="1"/>
</dbReference>
<feature type="region of interest" description="Disordered" evidence="1">
    <location>
        <begin position="106"/>
        <end position="149"/>
    </location>
</feature>
<dbReference type="PANTHER" id="PTHR19328:SF13">
    <property type="entry name" value="HIPL1 PROTEIN"/>
    <property type="match status" value="1"/>
</dbReference>
<protein>
    <submittedName>
        <fullName evidence="3">PQQ-dependent sugar dehydrogenase</fullName>
    </submittedName>
</protein>
<organism evidence="3 4">
    <name type="scientific">Sphaerisporangium rhizosphaerae</name>
    <dbReference type="NCBI Taxonomy" id="2269375"/>
    <lineage>
        <taxon>Bacteria</taxon>
        <taxon>Bacillati</taxon>
        <taxon>Actinomycetota</taxon>
        <taxon>Actinomycetes</taxon>
        <taxon>Streptosporangiales</taxon>
        <taxon>Streptosporangiaceae</taxon>
        <taxon>Sphaerisporangium</taxon>
    </lineage>
</organism>
<accession>A0ABW2PB96</accession>
<dbReference type="Proteomes" id="UP001596496">
    <property type="component" value="Unassembled WGS sequence"/>
</dbReference>
<dbReference type="EMBL" id="JBHTCG010000019">
    <property type="protein sequence ID" value="MFC7385510.1"/>
    <property type="molecule type" value="Genomic_DNA"/>
</dbReference>